<reference evidence="4 5" key="1">
    <citation type="submission" date="2021-04" db="EMBL/GenBank/DDBJ databases">
        <title>Draft genome sequence of Paenibacillus cisolokensis, LC2-13A.</title>
        <authorList>
            <person name="Uke A."/>
            <person name="Chhe C."/>
            <person name="Baramee S."/>
            <person name="Kosugi A."/>
        </authorList>
    </citation>
    <scope>NUCLEOTIDE SEQUENCE [LARGE SCALE GENOMIC DNA]</scope>
    <source>
        <strain evidence="4 5">LC2-13A</strain>
    </source>
</reference>
<evidence type="ECO:0000256" key="2">
    <source>
        <dbReference type="SAM" id="Phobius"/>
    </source>
</evidence>
<feature type="compositionally biased region" description="Basic and acidic residues" evidence="1">
    <location>
        <begin position="284"/>
        <end position="298"/>
    </location>
</feature>
<evidence type="ECO:0000313" key="5">
    <source>
        <dbReference type="Proteomes" id="UP000680304"/>
    </source>
</evidence>
<evidence type="ECO:0000256" key="1">
    <source>
        <dbReference type="SAM" id="MobiDB-lite"/>
    </source>
</evidence>
<name>A0ABQ4N8L1_9BACL</name>
<proteinExistence type="predicted"/>
<dbReference type="RefSeq" id="WP_213529209.1">
    <property type="nucleotide sequence ID" value="NZ_BOVJ01000101.1"/>
</dbReference>
<protein>
    <recommendedName>
        <fullName evidence="3">SPOR domain-containing protein</fullName>
    </recommendedName>
</protein>
<comment type="caution">
    <text evidence="4">The sequence shown here is derived from an EMBL/GenBank/DDBJ whole genome shotgun (WGS) entry which is preliminary data.</text>
</comment>
<organism evidence="4 5">
    <name type="scientific">Paenibacillus cisolokensis</name>
    <dbReference type="NCBI Taxonomy" id="1658519"/>
    <lineage>
        <taxon>Bacteria</taxon>
        <taxon>Bacillati</taxon>
        <taxon>Bacillota</taxon>
        <taxon>Bacilli</taxon>
        <taxon>Bacillales</taxon>
        <taxon>Paenibacillaceae</taxon>
        <taxon>Paenibacillus</taxon>
    </lineage>
</organism>
<gene>
    <name evidence="4" type="ORF">PACILC2_31520</name>
</gene>
<feature type="compositionally biased region" description="Basic and acidic residues" evidence="1">
    <location>
        <begin position="9"/>
        <end position="20"/>
    </location>
</feature>
<sequence length="515" mass="53415">MNPKARITYRFDHKTAESGAKRTNGPEGGGETKGGEAKVVPIGRDREEMTFTTEIASWKSPFQDDIGALEQLIRDTDADHASAERKVANSGSAKTGQAKNGTIKVGAVKSAEDARRSSKGAPPSVTASGPATAGGGRPDTLRPDGARTAAADAADGGSYWFSADASLLLPADGEDLPDWMPKVPHREGPVIERDAEAASSSRFGSFGRYSTVRSRGPARGPSWMKVFLSVTGAIATGALFGYVLLSLFADQPSLPSPAGAEQTSQEGATASPGDETSVPASGEDGEKAPESGAGEERNAAANPAGTVAVKAPERTYQMLQFGVFSSSEGRDAAIAQLKDKGLAAAALSTDADFRVYAGIADNRSEALALSARMPDLEVFIKQVDVPAATSLPFAGKSEELQSFIDLTGELVGQLGKLTVAQLEQPSLSPIGEAAVESWKETHEQWTKAAAAAQAGAGDGAGKTAIAEIVKSLNSAAVALEEYNRKPAVSHLWSVQSALMNAVLAEKGWRESASAL</sequence>
<feature type="region of interest" description="Disordered" evidence="1">
    <location>
        <begin position="255"/>
        <end position="304"/>
    </location>
</feature>
<evidence type="ECO:0000259" key="3">
    <source>
        <dbReference type="PROSITE" id="PS51724"/>
    </source>
</evidence>
<evidence type="ECO:0000313" key="4">
    <source>
        <dbReference type="EMBL" id="GIQ64584.1"/>
    </source>
</evidence>
<accession>A0ABQ4N8L1</accession>
<dbReference type="Proteomes" id="UP000680304">
    <property type="component" value="Unassembled WGS sequence"/>
</dbReference>
<dbReference type="EMBL" id="BOVJ01000101">
    <property type="protein sequence ID" value="GIQ64584.1"/>
    <property type="molecule type" value="Genomic_DNA"/>
</dbReference>
<dbReference type="PROSITE" id="PS51724">
    <property type="entry name" value="SPOR"/>
    <property type="match status" value="1"/>
</dbReference>
<dbReference type="SUPFAM" id="SSF110997">
    <property type="entry name" value="Sporulation related repeat"/>
    <property type="match status" value="1"/>
</dbReference>
<keyword evidence="2" id="KW-0812">Transmembrane</keyword>
<feature type="compositionally biased region" description="Polar residues" evidence="1">
    <location>
        <begin position="89"/>
        <end position="100"/>
    </location>
</feature>
<dbReference type="InterPro" id="IPR007730">
    <property type="entry name" value="SPOR-like_dom"/>
</dbReference>
<keyword evidence="2" id="KW-0472">Membrane</keyword>
<feature type="region of interest" description="Disordered" evidence="1">
    <location>
        <begin position="1"/>
        <end position="45"/>
    </location>
</feature>
<keyword evidence="2" id="KW-1133">Transmembrane helix</keyword>
<feature type="transmembrane region" description="Helical" evidence="2">
    <location>
        <begin position="223"/>
        <end position="245"/>
    </location>
</feature>
<feature type="domain" description="SPOR" evidence="3">
    <location>
        <begin position="311"/>
        <end position="386"/>
    </location>
</feature>
<feature type="compositionally biased region" description="Basic and acidic residues" evidence="1">
    <location>
        <begin position="77"/>
        <end position="87"/>
    </location>
</feature>
<keyword evidence="5" id="KW-1185">Reference proteome</keyword>
<feature type="region of interest" description="Disordered" evidence="1">
    <location>
        <begin position="77"/>
        <end position="149"/>
    </location>
</feature>
<dbReference type="InterPro" id="IPR036680">
    <property type="entry name" value="SPOR-like_sf"/>
</dbReference>
<dbReference type="Pfam" id="PF05036">
    <property type="entry name" value="SPOR"/>
    <property type="match status" value="1"/>
</dbReference>